<evidence type="ECO:0008006" key="2">
    <source>
        <dbReference type="Google" id="ProtNLM"/>
    </source>
</evidence>
<organism evidence="1">
    <name type="scientific">marine metagenome</name>
    <dbReference type="NCBI Taxonomy" id="408172"/>
    <lineage>
        <taxon>unclassified sequences</taxon>
        <taxon>metagenomes</taxon>
        <taxon>ecological metagenomes</taxon>
    </lineage>
</organism>
<evidence type="ECO:0000313" key="1">
    <source>
        <dbReference type="EMBL" id="SVC93412.1"/>
    </source>
</evidence>
<dbReference type="EMBL" id="UINC01119531">
    <property type="protein sequence ID" value="SVC93412.1"/>
    <property type="molecule type" value="Genomic_DNA"/>
</dbReference>
<gene>
    <name evidence="1" type="ORF">METZ01_LOCUS346266</name>
</gene>
<dbReference type="PROSITE" id="PS51257">
    <property type="entry name" value="PROKAR_LIPOPROTEIN"/>
    <property type="match status" value="1"/>
</dbReference>
<name>A0A382R890_9ZZZZ</name>
<accession>A0A382R890</accession>
<dbReference type="AlphaFoldDB" id="A0A382R890"/>
<protein>
    <recommendedName>
        <fullName evidence="2">Toxin-antitoxin system YwqK family antitoxin</fullName>
    </recommendedName>
</protein>
<reference evidence="1" key="1">
    <citation type="submission" date="2018-05" db="EMBL/GenBank/DDBJ databases">
        <authorList>
            <person name="Lanie J.A."/>
            <person name="Ng W.-L."/>
            <person name="Kazmierczak K.M."/>
            <person name="Andrzejewski T.M."/>
            <person name="Davidsen T.M."/>
            <person name="Wayne K.J."/>
            <person name="Tettelin H."/>
            <person name="Glass J.I."/>
            <person name="Rusch D."/>
            <person name="Podicherti R."/>
            <person name="Tsui H.-C.T."/>
            <person name="Winkler M.E."/>
        </authorList>
    </citation>
    <scope>NUCLEOTIDE SEQUENCE</scope>
</reference>
<proteinExistence type="predicted"/>
<sequence>MLQHRTIVSLLTLIIIGCNADRSINYDELISIKYVKGEELPYTGSSIEKYENGKTKFEAHYENGLLNGTFLNYYENGNKESETEYLNGVITGHFINYYENGDTQSEGEYVNGKKEGMWNWHSENGKKRIRCNYVNDLKNGIHLFWNEDGTKELTEFVDGELNGPLTVWHPNGKLK</sequence>
<dbReference type="SUPFAM" id="SSF82185">
    <property type="entry name" value="Histone H3 K4-specific methyltransferase SET7/9 N-terminal domain"/>
    <property type="match status" value="2"/>
</dbReference>
<dbReference type="InterPro" id="IPR011652">
    <property type="entry name" value="MORN_2"/>
</dbReference>
<dbReference type="Gene3D" id="2.20.110.10">
    <property type="entry name" value="Histone H3 K4-specific methyltransferase SET7/9 N-terminal domain"/>
    <property type="match status" value="2"/>
</dbReference>
<feature type="non-terminal residue" evidence="1">
    <location>
        <position position="175"/>
    </location>
</feature>
<dbReference type="Pfam" id="PF07661">
    <property type="entry name" value="MORN_2"/>
    <property type="match status" value="4"/>
</dbReference>